<dbReference type="EMBL" id="CAJOBF010025063">
    <property type="protein sequence ID" value="CAF4401885.1"/>
    <property type="molecule type" value="Genomic_DNA"/>
</dbReference>
<protein>
    <submittedName>
        <fullName evidence="1">Uncharacterized protein</fullName>
    </submittedName>
</protein>
<name>A0A820PAE3_9BILA</name>
<proteinExistence type="predicted"/>
<dbReference type="Proteomes" id="UP000663842">
    <property type="component" value="Unassembled WGS sequence"/>
</dbReference>
<evidence type="ECO:0000313" key="2">
    <source>
        <dbReference type="Proteomes" id="UP000663842"/>
    </source>
</evidence>
<accession>A0A820PAE3</accession>
<gene>
    <name evidence="1" type="ORF">UXM345_LOCUS38233</name>
</gene>
<sequence length="70" mass="8229">NRRQQTSFPNGDEEVENCQEYGSTGIQRHYQAFRTYQSARDSSKNHASEYQHLYPVISDGNSEFFTVQHR</sequence>
<organism evidence="1 2">
    <name type="scientific">Rotaria magnacalcarata</name>
    <dbReference type="NCBI Taxonomy" id="392030"/>
    <lineage>
        <taxon>Eukaryota</taxon>
        <taxon>Metazoa</taxon>
        <taxon>Spiralia</taxon>
        <taxon>Gnathifera</taxon>
        <taxon>Rotifera</taxon>
        <taxon>Eurotatoria</taxon>
        <taxon>Bdelloidea</taxon>
        <taxon>Philodinida</taxon>
        <taxon>Philodinidae</taxon>
        <taxon>Rotaria</taxon>
    </lineage>
</organism>
<dbReference type="AlphaFoldDB" id="A0A820PAE3"/>
<comment type="caution">
    <text evidence="1">The sequence shown here is derived from an EMBL/GenBank/DDBJ whole genome shotgun (WGS) entry which is preliminary data.</text>
</comment>
<reference evidence="1" key="1">
    <citation type="submission" date="2021-02" db="EMBL/GenBank/DDBJ databases">
        <authorList>
            <person name="Nowell W R."/>
        </authorList>
    </citation>
    <scope>NUCLEOTIDE SEQUENCE</scope>
</reference>
<evidence type="ECO:0000313" key="1">
    <source>
        <dbReference type="EMBL" id="CAF4401885.1"/>
    </source>
</evidence>
<feature type="non-terminal residue" evidence="1">
    <location>
        <position position="1"/>
    </location>
</feature>